<organism evidence="7 8">
    <name type="scientific">Methylocaldum marinum</name>
    <dbReference type="NCBI Taxonomy" id="1432792"/>
    <lineage>
        <taxon>Bacteria</taxon>
        <taxon>Pseudomonadati</taxon>
        <taxon>Pseudomonadota</taxon>
        <taxon>Gammaproteobacteria</taxon>
        <taxon>Methylococcales</taxon>
        <taxon>Methylococcaceae</taxon>
        <taxon>Methylocaldum</taxon>
    </lineage>
</organism>
<evidence type="ECO:0000313" key="7">
    <source>
        <dbReference type="EMBL" id="BBA35464.1"/>
    </source>
</evidence>
<accession>A0A250KVD4</accession>
<evidence type="ECO:0000256" key="3">
    <source>
        <dbReference type="ARBA" id="ARBA00022692"/>
    </source>
</evidence>
<name>A0A250KVD4_9GAMM</name>
<dbReference type="InterPro" id="IPR002781">
    <property type="entry name" value="TM_pro_TauE-like"/>
</dbReference>
<reference evidence="7 8" key="1">
    <citation type="submission" date="2016-12" db="EMBL/GenBank/DDBJ databases">
        <title>Genome sequencing of Methylocaldum marinum.</title>
        <authorList>
            <person name="Takeuchi M."/>
            <person name="Kamagata Y."/>
            <person name="Hiraoka S."/>
            <person name="Oshima K."/>
            <person name="Hattori M."/>
            <person name="Iwasaki W."/>
        </authorList>
    </citation>
    <scope>NUCLEOTIDE SEQUENCE [LARGE SCALE GENOMIC DNA]</scope>
    <source>
        <strain evidence="7 8">S8</strain>
    </source>
</reference>
<feature type="transmembrane region" description="Helical" evidence="6">
    <location>
        <begin position="145"/>
        <end position="169"/>
    </location>
</feature>
<dbReference type="Pfam" id="PF01925">
    <property type="entry name" value="TauE"/>
    <property type="match status" value="1"/>
</dbReference>
<feature type="transmembrane region" description="Helical" evidence="6">
    <location>
        <begin position="6"/>
        <end position="36"/>
    </location>
</feature>
<feature type="transmembrane region" description="Helical" evidence="6">
    <location>
        <begin position="181"/>
        <end position="202"/>
    </location>
</feature>
<keyword evidence="6" id="KW-1003">Cell membrane</keyword>
<evidence type="ECO:0000256" key="5">
    <source>
        <dbReference type="ARBA" id="ARBA00023136"/>
    </source>
</evidence>
<gene>
    <name evidence="7" type="ORF">sS8_3527</name>
</gene>
<comment type="similarity">
    <text evidence="2 6">Belongs to the 4-toluene sulfonate uptake permease (TSUP) (TC 2.A.102) family.</text>
</comment>
<evidence type="ECO:0000256" key="4">
    <source>
        <dbReference type="ARBA" id="ARBA00022989"/>
    </source>
</evidence>
<dbReference type="PANTHER" id="PTHR43483:SF3">
    <property type="entry name" value="MEMBRANE TRANSPORTER PROTEIN HI_0806-RELATED"/>
    <property type="match status" value="1"/>
</dbReference>
<protein>
    <recommendedName>
        <fullName evidence="6">Probable membrane transporter protein</fullName>
    </recommendedName>
</protein>
<keyword evidence="8" id="KW-1185">Reference proteome</keyword>
<sequence>MGMELGLYLAFGGLAGLLSGLFGIGGGVVIVPFLAWFFSLRGFPPDSIMIMAVATSLATIVVTSVSAVYAHHRLGAVQWHTVFRMAPGILAGSVIGSIIAERLPAHGFKLIFAVFLLYVAARLSIDTKAKEGRSHTPGGWLYSAAGIAIGSVSSILGIGGGTLSVPFLVKCRFPIRNAVAISSACGFPIAVAGSLTYIALGLDKTVLPLGSLGYVYLPAFAGIVTTSIPFAPMGARLAHRLPTRKLRRMFAVVVLIVGTKLFWQAVRPWLEIEFHSEFG</sequence>
<dbReference type="KEGG" id="mmai:sS8_3527"/>
<keyword evidence="3 6" id="KW-0812">Transmembrane</keyword>
<feature type="transmembrane region" description="Helical" evidence="6">
    <location>
        <begin position="82"/>
        <end position="100"/>
    </location>
</feature>
<dbReference type="GO" id="GO:0005886">
    <property type="term" value="C:plasma membrane"/>
    <property type="evidence" value="ECO:0007669"/>
    <property type="project" value="UniProtKB-SubCell"/>
</dbReference>
<feature type="transmembrane region" description="Helical" evidence="6">
    <location>
        <begin position="214"/>
        <end position="237"/>
    </location>
</feature>
<evidence type="ECO:0000256" key="1">
    <source>
        <dbReference type="ARBA" id="ARBA00004141"/>
    </source>
</evidence>
<feature type="transmembrane region" description="Helical" evidence="6">
    <location>
        <begin position="249"/>
        <end position="266"/>
    </location>
</feature>
<dbReference type="AlphaFoldDB" id="A0A250KVD4"/>
<comment type="subcellular location">
    <subcellularLocation>
        <location evidence="6">Cell membrane</location>
        <topology evidence="6">Multi-pass membrane protein</topology>
    </subcellularLocation>
    <subcellularLocation>
        <location evidence="1">Membrane</location>
        <topology evidence="1">Multi-pass membrane protein</topology>
    </subcellularLocation>
</comment>
<dbReference type="PANTHER" id="PTHR43483">
    <property type="entry name" value="MEMBRANE TRANSPORTER PROTEIN HI_0806-RELATED"/>
    <property type="match status" value="1"/>
</dbReference>
<evidence type="ECO:0000256" key="6">
    <source>
        <dbReference type="RuleBase" id="RU363041"/>
    </source>
</evidence>
<keyword evidence="4 6" id="KW-1133">Transmembrane helix</keyword>
<feature type="transmembrane region" description="Helical" evidence="6">
    <location>
        <begin position="48"/>
        <end position="70"/>
    </location>
</feature>
<dbReference type="Proteomes" id="UP000266313">
    <property type="component" value="Chromosome"/>
</dbReference>
<dbReference type="EMBL" id="AP017928">
    <property type="protein sequence ID" value="BBA35464.1"/>
    <property type="molecule type" value="Genomic_DNA"/>
</dbReference>
<evidence type="ECO:0000313" key="8">
    <source>
        <dbReference type="Proteomes" id="UP000266313"/>
    </source>
</evidence>
<evidence type="ECO:0000256" key="2">
    <source>
        <dbReference type="ARBA" id="ARBA00009142"/>
    </source>
</evidence>
<keyword evidence="5 6" id="KW-0472">Membrane</keyword>
<proteinExistence type="inferred from homology"/>
<dbReference type="RefSeq" id="WP_232020343.1">
    <property type="nucleotide sequence ID" value="NZ_AP017928.1"/>
</dbReference>